<dbReference type="AlphaFoldDB" id="A0A5D3BMB1"/>
<accession>A0A5D3BMB1</accession>
<dbReference type="Proteomes" id="UP000321947">
    <property type="component" value="Unassembled WGS sequence"/>
</dbReference>
<reference evidence="2 3" key="1">
    <citation type="submission" date="2019-08" db="EMBL/GenBank/DDBJ databases">
        <title>Draft genome sequences of two oriental melons (Cucumis melo L. var makuwa).</title>
        <authorList>
            <person name="Kwon S.-Y."/>
        </authorList>
    </citation>
    <scope>NUCLEOTIDE SEQUENCE [LARGE SCALE GENOMIC DNA]</scope>
    <source>
        <strain evidence="3">cv. Chang Bougi</strain>
        <tissue evidence="2">Leaf</tissue>
    </source>
</reference>
<evidence type="ECO:0000313" key="2">
    <source>
        <dbReference type="EMBL" id="TYK00317.1"/>
    </source>
</evidence>
<evidence type="ECO:0000313" key="3">
    <source>
        <dbReference type="Proteomes" id="UP000321947"/>
    </source>
</evidence>
<organism evidence="2 3">
    <name type="scientific">Cucumis melo var. makuwa</name>
    <name type="common">Oriental melon</name>
    <dbReference type="NCBI Taxonomy" id="1194695"/>
    <lineage>
        <taxon>Eukaryota</taxon>
        <taxon>Viridiplantae</taxon>
        <taxon>Streptophyta</taxon>
        <taxon>Embryophyta</taxon>
        <taxon>Tracheophyta</taxon>
        <taxon>Spermatophyta</taxon>
        <taxon>Magnoliopsida</taxon>
        <taxon>eudicotyledons</taxon>
        <taxon>Gunneridae</taxon>
        <taxon>Pentapetalae</taxon>
        <taxon>rosids</taxon>
        <taxon>fabids</taxon>
        <taxon>Cucurbitales</taxon>
        <taxon>Cucurbitaceae</taxon>
        <taxon>Benincaseae</taxon>
        <taxon>Cucumis</taxon>
    </lineage>
</organism>
<gene>
    <name evidence="2" type="ORF">E5676_scaffold1020G00010</name>
    <name evidence="1" type="ORF">E5676_scaffold507G00460</name>
</gene>
<evidence type="ECO:0000313" key="1">
    <source>
        <dbReference type="EMBL" id="TYJ98657.1"/>
    </source>
</evidence>
<name>A0A5D3BMB1_CUCMM</name>
<dbReference type="EMBL" id="SSTD01017954">
    <property type="protein sequence ID" value="TYJ98657.1"/>
    <property type="molecule type" value="Genomic_DNA"/>
</dbReference>
<proteinExistence type="predicted"/>
<sequence>MAFTYPSCPLPVCPSPYPYLKRVLYINSLVVPWNAHINQSSDPEGCTYQFRDPEGYTYESRDPEECTYQSRDPKGCTYQSRDHERYTYQPRDLEGCSYQFRDPEGYRAYKVYSIVSLVAICISNSHFIVTFPKFSLIVKSSLVNPPDVVFKGASTFEEAKHVVFLKLESWKKSCIFKGASTFEGVLEVGDLEESLYLQKSFNLRRSFNLRGWSTSGVEEACISWENSL</sequence>
<protein>
    <submittedName>
        <fullName evidence="2">NBS-LRR type resistance protein</fullName>
    </submittedName>
</protein>
<dbReference type="EMBL" id="SSTD01016959">
    <property type="protein sequence ID" value="TYK00317.1"/>
    <property type="molecule type" value="Genomic_DNA"/>
</dbReference>
<comment type="caution">
    <text evidence="2">The sequence shown here is derived from an EMBL/GenBank/DDBJ whole genome shotgun (WGS) entry which is preliminary data.</text>
</comment>